<dbReference type="Proteomes" id="UP001283361">
    <property type="component" value="Unassembled WGS sequence"/>
</dbReference>
<evidence type="ECO:0000313" key="1">
    <source>
        <dbReference type="EMBL" id="KAK3794077.1"/>
    </source>
</evidence>
<dbReference type="AlphaFoldDB" id="A0AAE1AU90"/>
<comment type="caution">
    <text evidence="1">The sequence shown here is derived from an EMBL/GenBank/DDBJ whole genome shotgun (WGS) entry which is preliminary data.</text>
</comment>
<protein>
    <submittedName>
        <fullName evidence="1">Uncharacterized protein</fullName>
    </submittedName>
</protein>
<gene>
    <name evidence="1" type="ORF">RRG08_042891</name>
</gene>
<name>A0AAE1AU90_9GAST</name>
<accession>A0AAE1AU90</accession>
<organism evidence="1 2">
    <name type="scientific">Elysia crispata</name>
    <name type="common">lettuce slug</name>
    <dbReference type="NCBI Taxonomy" id="231223"/>
    <lineage>
        <taxon>Eukaryota</taxon>
        <taxon>Metazoa</taxon>
        <taxon>Spiralia</taxon>
        <taxon>Lophotrochozoa</taxon>
        <taxon>Mollusca</taxon>
        <taxon>Gastropoda</taxon>
        <taxon>Heterobranchia</taxon>
        <taxon>Euthyneura</taxon>
        <taxon>Panpulmonata</taxon>
        <taxon>Sacoglossa</taxon>
        <taxon>Placobranchoidea</taxon>
        <taxon>Plakobranchidae</taxon>
        <taxon>Elysia</taxon>
    </lineage>
</organism>
<sequence length="79" mass="8961">MMGIFGKKSWIDPTRLFRWFGNLPKDSKSSTVALRRIGRVIVHTSNKICSQITLESLALDSTSRTRQPLVDLPSRMRSA</sequence>
<evidence type="ECO:0000313" key="2">
    <source>
        <dbReference type="Proteomes" id="UP001283361"/>
    </source>
</evidence>
<proteinExistence type="predicted"/>
<dbReference type="EMBL" id="JAWDGP010001143">
    <property type="protein sequence ID" value="KAK3794077.1"/>
    <property type="molecule type" value="Genomic_DNA"/>
</dbReference>
<reference evidence="1" key="1">
    <citation type="journal article" date="2023" name="G3 (Bethesda)">
        <title>A reference genome for the long-term kleptoplast-retaining sea slug Elysia crispata morphotype clarki.</title>
        <authorList>
            <person name="Eastman K.E."/>
            <person name="Pendleton A.L."/>
            <person name="Shaikh M.A."/>
            <person name="Suttiyut T."/>
            <person name="Ogas R."/>
            <person name="Tomko P."/>
            <person name="Gavelis G."/>
            <person name="Widhalm J.R."/>
            <person name="Wisecaver J.H."/>
        </authorList>
    </citation>
    <scope>NUCLEOTIDE SEQUENCE</scope>
    <source>
        <strain evidence="1">ECLA1</strain>
    </source>
</reference>
<keyword evidence="2" id="KW-1185">Reference proteome</keyword>